<keyword evidence="2" id="KW-0560">Oxidoreductase</keyword>
<sequence>MSESSGRGAHSDDPLETLRGLRATRWFTDREVTEQQLRRLLEVARWTGSARNRQPWRLHTVRDQERRERLSRCGSYALHLSQAPVVVLLALDHSGQDAEFDGGRIAQAIMTAAHFDGLGSCPATFFPRENADRASALAGFAAPWSVRTGIALGWPAPRPPGRSAIPAGRLPLDRIWSGE</sequence>
<reference evidence="4 5" key="1">
    <citation type="submission" date="2020-07" db="EMBL/GenBank/DDBJ databases">
        <title>Genomic Encyclopedia of Type Strains, Phase III (KMG-III): the genomes of soil and plant-associated and newly described type strains.</title>
        <authorList>
            <person name="Whitman W."/>
        </authorList>
    </citation>
    <scope>NUCLEOTIDE SEQUENCE [LARGE SCALE GENOMIC DNA]</scope>
    <source>
        <strain evidence="4 5">CECT 8576</strain>
    </source>
</reference>
<evidence type="ECO:0000256" key="1">
    <source>
        <dbReference type="ARBA" id="ARBA00007118"/>
    </source>
</evidence>
<evidence type="ECO:0000313" key="5">
    <source>
        <dbReference type="Proteomes" id="UP000548304"/>
    </source>
</evidence>
<gene>
    <name evidence="4" type="ORF">FHR84_003747</name>
</gene>
<dbReference type="EMBL" id="JACBYW010000007">
    <property type="protein sequence ID" value="NYH80390.1"/>
    <property type="molecule type" value="Genomic_DNA"/>
</dbReference>
<dbReference type="GO" id="GO:0016491">
    <property type="term" value="F:oxidoreductase activity"/>
    <property type="evidence" value="ECO:0007669"/>
    <property type="project" value="UniProtKB-KW"/>
</dbReference>
<feature type="domain" description="Nitroreductase" evidence="3">
    <location>
        <begin position="22"/>
        <end position="71"/>
    </location>
</feature>
<evidence type="ECO:0000313" key="4">
    <source>
        <dbReference type="EMBL" id="NYH80390.1"/>
    </source>
</evidence>
<dbReference type="AlphaFoldDB" id="A0A852Z2I0"/>
<dbReference type="PANTHER" id="PTHR43673:SF10">
    <property type="entry name" value="NADH DEHYDROGENASE_NAD(P)H NITROREDUCTASE XCC3605-RELATED"/>
    <property type="match status" value="1"/>
</dbReference>
<dbReference type="CDD" id="cd02062">
    <property type="entry name" value="Nitro_FMN_reductase"/>
    <property type="match status" value="1"/>
</dbReference>
<comment type="caution">
    <text evidence="4">The sequence shown here is derived from an EMBL/GenBank/DDBJ whole genome shotgun (WGS) entry which is preliminary data.</text>
</comment>
<comment type="similarity">
    <text evidence="1">Belongs to the nitroreductase family.</text>
</comment>
<name>A0A852Z2I0_9ACTN</name>
<dbReference type="InterPro" id="IPR000415">
    <property type="entry name" value="Nitroreductase-like"/>
</dbReference>
<accession>A0A852Z2I0</accession>
<evidence type="ECO:0000256" key="2">
    <source>
        <dbReference type="ARBA" id="ARBA00023002"/>
    </source>
</evidence>
<dbReference type="Gene3D" id="3.40.109.10">
    <property type="entry name" value="NADH Oxidase"/>
    <property type="match status" value="1"/>
</dbReference>
<keyword evidence="5" id="KW-1185">Reference proteome</keyword>
<dbReference type="Pfam" id="PF00881">
    <property type="entry name" value="Nitroreductase"/>
    <property type="match status" value="1"/>
</dbReference>
<organism evidence="4 5">
    <name type="scientific">Actinopolyspora biskrensis</name>
    <dbReference type="NCBI Taxonomy" id="1470178"/>
    <lineage>
        <taxon>Bacteria</taxon>
        <taxon>Bacillati</taxon>
        <taxon>Actinomycetota</taxon>
        <taxon>Actinomycetes</taxon>
        <taxon>Actinopolysporales</taxon>
        <taxon>Actinopolysporaceae</taxon>
        <taxon>Actinopolyspora</taxon>
    </lineage>
</organism>
<dbReference type="InterPro" id="IPR029479">
    <property type="entry name" value="Nitroreductase"/>
</dbReference>
<proteinExistence type="inferred from homology"/>
<dbReference type="SUPFAM" id="SSF55469">
    <property type="entry name" value="FMN-dependent nitroreductase-like"/>
    <property type="match status" value="1"/>
</dbReference>
<dbReference type="RefSeq" id="WP_179536745.1">
    <property type="nucleotide sequence ID" value="NZ_JACBYW010000007.1"/>
</dbReference>
<dbReference type="PANTHER" id="PTHR43673">
    <property type="entry name" value="NAD(P)H NITROREDUCTASE YDGI-RELATED"/>
    <property type="match status" value="1"/>
</dbReference>
<protein>
    <submittedName>
        <fullName evidence="4">Nitroreductase</fullName>
    </submittedName>
</protein>
<evidence type="ECO:0000259" key="3">
    <source>
        <dbReference type="Pfam" id="PF00881"/>
    </source>
</evidence>
<dbReference type="Proteomes" id="UP000548304">
    <property type="component" value="Unassembled WGS sequence"/>
</dbReference>